<keyword evidence="3" id="KW-1185">Reference proteome</keyword>
<dbReference type="Gene3D" id="3.30.1460.30">
    <property type="entry name" value="YgaC/TfoX-N like chaperone"/>
    <property type="match status" value="1"/>
</dbReference>
<dbReference type="Proteomes" id="UP000032430">
    <property type="component" value="Chromosome I"/>
</dbReference>
<gene>
    <name evidence="2" type="ORF">LFA_2353</name>
</gene>
<sequence>MASQQSTVDFILEQIQGIGTVTAKKMFGEYALYCNEKVIALICDDQLFVKPTQSGKEFIGNFIEAPPYPGAKPYLLITGDLWEDPDWLSELIKISLPELPLPKKKSAPSKKL</sequence>
<dbReference type="Pfam" id="PF04993">
    <property type="entry name" value="TfoX_N"/>
    <property type="match status" value="1"/>
</dbReference>
<dbReference type="HOGENOM" id="CLU_151771_1_0_6"/>
<evidence type="ECO:0000313" key="3">
    <source>
        <dbReference type="Proteomes" id="UP000032430"/>
    </source>
</evidence>
<dbReference type="OrthoDB" id="8687154at2"/>
<dbReference type="STRING" id="1212491.LFA_2353"/>
<evidence type="ECO:0000259" key="1">
    <source>
        <dbReference type="Pfam" id="PF04993"/>
    </source>
</evidence>
<dbReference type="EMBL" id="LN614827">
    <property type="protein sequence ID" value="CEG57724.1"/>
    <property type="molecule type" value="Genomic_DNA"/>
</dbReference>
<proteinExistence type="predicted"/>
<dbReference type="AlphaFoldDB" id="A0A098G6W3"/>
<evidence type="ECO:0000313" key="2">
    <source>
        <dbReference type="EMBL" id="CEG57724.1"/>
    </source>
</evidence>
<dbReference type="RefSeq" id="WP_045096171.1">
    <property type="nucleotide sequence ID" value="NZ_LN614827.1"/>
</dbReference>
<dbReference type="InterPro" id="IPR007076">
    <property type="entry name" value="TfoX_N"/>
</dbReference>
<dbReference type="KEGG" id="lfa:LFA_2353"/>
<feature type="domain" description="TfoX N-terminal" evidence="1">
    <location>
        <begin position="13"/>
        <end position="96"/>
    </location>
</feature>
<accession>A0A098G6W3</accession>
<dbReference type="SUPFAM" id="SSF159894">
    <property type="entry name" value="YgaC/TfoX-N like"/>
    <property type="match status" value="1"/>
</dbReference>
<name>A0A098G6W3_9GAMM</name>
<organism evidence="2 3">
    <name type="scientific">Legionella fallonii LLAP-10</name>
    <dbReference type="NCBI Taxonomy" id="1212491"/>
    <lineage>
        <taxon>Bacteria</taxon>
        <taxon>Pseudomonadati</taxon>
        <taxon>Pseudomonadota</taxon>
        <taxon>Gammaproteobacteria</taxon>
        <taxon>Legionellales</taxon>
        <taxon>Legionellaceae</taxon>
        <taxon>Legionella</taxon>
    </lineage>
</organism>
<reference evidence="3" key="1">
    <citation type="submission" date="2014-09" db="EMBL/GenBank/DDBJ databases">
        <authorList>
            <person name="Gomez-Valero L."/>
        </authorList>
    </citation>
    <scope>NUCLEOTIDE SEQUENCE [LARGE SCALE GENOMIC DNA]</scope>
    <source>
        <strain evidence="3">ATCC700992</strain>
    </source>
</reference>
<protein>
    <submittedName>
        <fullName evidence="2">TfoX domain-containing protein</fullName>
    </submittedName>
</protein>